<dbReference type="Gene3D" id="1.25.40.20">
    <property type="entry name" value="Ankyrin repeat-containing domain"/>
    <property type="match status" value="3"/>
</dbReference>
<keyword evidence="1" id="KW-0677">Repeat</keyword>
<dbReference type="AlphaFoldDB" id="A0A8E0S227"/>
<protein>
    <submittedName>
        <fullName evidence="5">Ankyrin repeat domain-containing protein 6</fullName>
    </submittedName>
</protein>
<evidence type="ECO:0000256" key="2">
    <source>
        <dbReference type="ARBA" id="ARBA00023043"/>
    </source>
</evidence>
<dbReference type="InterPro" id="IPR050663">
    <property type="entry name" value="Ankyrin-SOCS_Box"/>
</dbReference>
<reference evidence="5" key="1">
    <citation type="submission" date="2019-05" db="EMBL/GenBank/DDBJ databases">
        <title>Annotation for the trematode Fasciolopsis buski.</title>
        <authorList>
            <person name="Choi Y.-J."/>
        </authorList>
    </citation>
    <scope>NUCLEOTIDE SEQUENCE</scope>
    <source>
        <strain evidence="5">HT</strain>
        <tissue evidence="5">Whole worm</tissue>
    </source>
</reference>
<feature type="domain" description="SOCS box" evidence="4">
    <location>
        <begin position="490"/>
        <end position="547"/>
    </location>
</feature>
<feature type="repeat" description="ANK" evidence="3">
    <location>
        <begin position="216"/>
        <end position="248"/>
    </location>
</feature>
<dbReference type="InterPro" id="IPR002110">
    <property type="entry name" value="Ankyrin_rpt"/>
</dbReference>
<dbReference type="GO" id="GO:0035556">
    <property type="term" value="P:intracellular signal transduction"/>
    <property type="evidence" value="ECO:0007669"/>
    <property type="project" value="InterPro"/>
</dbReference>
<dbReference type="Pfam" id="PF07525">
    <property type="entry name" value="SOCS_box"/>
    <property type="match status" value="1"/>
</dbReference>
<dbReference type="SMART" id="SM00969">
    <property type="entry name" value="SOCS_box"/>
    <property type="match status" value="1"/>
</dbReference>
<dbReference type="GO" id="GO:0000976">
    <property type="term" value="F:transcription cis-regulatory region binding"/>
    <property type="evidence" value="ECO:0007669"/>
    <property type="project" value="TreeGrafter"/>
</dbReference>
<dbReference type="Gene3D" id="1.10.750.20">
    <property type="entry name" value="SOCS box"/>
    <property type="match status" value="1"/>
</dbReference>
<proteinExistence type="predicted"/>
<dbReference type="PANTHER" id="PTHR24193:SF121">
    <property type="entry name" value="ADA2A-CONTAINING COMPLEX COMPONENT 3, ISOFORM D"/>
    <property type="match status" value="1"/>
</dbReference>
<evidence type="ECO:0000256" key="3">
    <source>
        <dbReference type="PROSITE-ProRule" id="PRU00023"/>
    </source>
</evidence>
<feature type="repeat" description="ANK" evidence="3">
    <location>
        <begin position="284"/>
        <end position="308"/>
    </location>
</feature>
<gene>
    <name evidence="5" type="ORF">FBUS_06405</name>
</gene>
<dbReference type="GO" id="GO:0045944">
    <property type="term" value="P:positive regulation of transcription by RNA polymerase II"/>
    <property type="evidence" value="ECO:0007669"/>
    <property type="project" value="TreeGrafter"/>
</dbReference>
<dbReference type="InterPro" id="IPR001496">
    <property type="entry name" value="SOCS_box"/>
</dbReference>
<dbReference type="PROSITE" id="PS50225">
    <property type="entry name" value="SOCS"/>
    <property type="match status" value="1"/>
</dbReference>
<keyword evidence="2 3" id="KW-0040">ANK repeat</keyword>
<dbReference type="SMART" id="SM00248">
    <property type="entry name" value="ANK"/>
    <property type="match status" value="9"/>
</dbReference>
<feature type="repeat" description="ANK" evidence="3">
    <location>
        <begin position="117"/>
        <end position="149"/>
    </location>
</feature>
<dbReference type="OrthoDB" id="426293at2759"/>
<organism evidence="5 6">
    <name type="scientific">Fasciolopsis buskii</name>
    <dbReference type="NCBI Taxonomy" id="27845"/>
    <lineage>
        <taxon>Eukaryota</taxon>
        <taxon>Metazoa</taxon>
        <taxon>Spiralia</taxon>
        <taxon>Lophotrochozoa</taxon>
        <taxon>Platyhelminthes</taxon>
        <taxon>Trematoda</taxon>
        <taxon>Digenea</taxon>
        <taxon>Plagiorchiida</taxon>
        <taxon>Echinostomata</taxon>
        <taxon>Echinostomatoidea</taxon>
        <taxon>Fasciolidae</taxon>
        <taxon>Fasciolopsis</taxon>
    </lineage>
</organism>
<dbReference type="Pfam" id="PF13637">
    <property type="entry name" value="Ank_4"/>
    <property type="match status" value="1"/>
</dbReference>
<dbReference type="EMBL" id="LUCM01001113">
    <property type="protein sequence ID" value="KAA0199479.1"/>
    <property type="molecule type" value="Genomic_DNA"/>
</dbReference>
<keyword evidence="6" id="KW-1185">Reference proteome</keyword>
<dbReference type="PRINTS" id="PR01415">
    <property type="entry name" value="ANKYRIN"/>
</dbReference>
<evidence type="ECO:0000313" key="5">
    <source>
        <dbReference type="EMBL" id="KAA0199479.1"/>
    </source>
</evidence>
<dbReference type="PROSITE" id="PS50088">
    <property type="entry name" value="ANK_REPEAT"/>
    <property type="match status" value="5"/>
</dbReference>
<name>A0A8E0S227_9TREM</name>
<dbReference type="Pfam" id="PF12796">
    <property type="entry name" value="Ank_2"/>
    <property type="match status" value="2"/>
</dbReference>
<feature type="repeat" description="ANK" evidence="3">
    <location>
        <begin position="183"/>
        <end position="215"/>
    </location>
</feature>
<dbReference type="GO" id="GO:0005634">
    <property type="term" value="C:nucleus"/>
    <property type="evidence" value="ECO:0007669"/>
    <property type="project" value="TreeGrafter"/>
</dbReference>
<comment type="caution">
    <text evidence="5">The sequence shown here is derived from an EMBL/GenBank/DDBJ whole genome shotgun (WGS) entry which is preliminary data.</text>
</comment>
<dbReference type="SUPFAM" id="SSF158235">
    <property type="entry name" value="SOCS box-like"/>
    <property type="match status" value="1"/>
</dbReference>
<dbReference type="Proteomes" id="UP000728185">
    <property type="component" value="Unassembled WGS sequence"/>
</dbReference>
<dbReference type="InterPro" id="IPR036770">
    <property type="entry name" value="Ankyrin_rpt-contain_sf"/>
</dbReference>
<accession>A0A8E0S227</accession>
<evidence type="ECO:0000259" key="4">
    <source>
        <dbReference type="PROSITE" id="PS50225"/>
    </source>
</evidence>
<sequence>MNVYCVLSLFSKASVPLISFTTDMSSLASNNANNGNSHAITIPGLAFYDALVNNSLTELKRCVELYKIDLNARLSHVRKRNHTDLCPVHLVAYKGYFAMLHYLIQNGVNVHQPTSTLQRRAVHFAALKHQVSCLQMLLNAGAQLDARDTFGNTPLHYAAEDGDGSLLSLLLNNGASVDSQDITRKTPLMKAARSGKLWAVRRLLSFGANVNVRDRNDETALHYACRQGSTEILSMLIKAGAKLNAQNQIGLTPMMEAVAYNQREAVSLLVKQRDLDLYKRDFCTGDTALHIAVQKNYIHMVEILLQAGNWYIEYNYNNLGESFVHDVVVYNRLELLRLFLAYNYDFDRPAKRFPPSLIGGVFTKSMYNSNIPSTSGGSQACSSSESPCGSASTSSYYSGVPGVGGPNPMVFEKSPFQLALERGHLDMARILADVGCFRIKIPITSGSSLHSAHTTTSPTSLSPTRSAASSQFGWSQSPSYSQWSGLTGLSISSPLARRYSGLLEVKSLKKWCRRVIRQTLGFRLMEALPQLPLPVPLKDFLLLRDLDWSVCLSSSLMNSQRPATNNGDLAIIVPPRCSSSLTPL</sequence>
<dbReference type="PANTHER" id="PTHR24193">
    <property type="entry name" value="ANKYRIN REPEAT PROTEIN"/>
    <property type="match status" value="1"/>
</dbReference>
<feature type="repeat" description="ANK" evidence="3">
    <location>
        <begin position="150"/>
        <end position="182"/>
    </location>
</feature>
<evidence type="ECO:0000313" key="6">
    <source>
        <dbReference type="Proteomes" id="UP000728185"/>
    </source>
</evidence>
<dbReference type="PROSITE" id="PS50297">
    <property type="entry name" value="ANK_REP_REGION"/>
    <property type="match status" value="4"/>
</dbReference>
<evidence type="ECO:0000256" key="1">
    <source>
        <dbReference type="ARBA" id="ARBA00022737"/>
    </source>
</evidence>
<dbReference type="InterPro" id="IPR036036">
    <property type="entry name" value="SOCS_box-like_dom_sf"/>
</dbReference>
<dbReference type="SUPFAM" id="SSF48403">
    <property type="entry name" value="Ankyrin repeat"/>
    <property type="match status" value="2"/>
</dbReference>